<evidence type="ECO:0000313" key="1">
    <source>
        <dbReference type="EMBL" id="KAG0585295.1"/>
    </source>
</evidence>
<protein>
    <submittedName>
        <fullName evidence="1">Uncharacterized protein</fullName>
    </submittedName>
</protein>
<evidence type="ECO:0000313" key="2">
    <source>
        <dbReference type="Proteomes" id="UP000822688"/>
    </source>
</evidence>
<name>A0A8T0IQI1_CERPU</name>
<keyword evidence="2" id="KW-1185">Reference proteome</keyword>
<accession>A0A8T0IQI1</accession>
<sequence length="80" mass="8758">MVKASSSHIISFYEENNVPCIDLLNAHNAFSSLLGVPGVGRLFPRLRSRGIIVVCLTTIFSNAQDARGMYVHSKMGQSFS</sequence>
<reference evidence="1" key="1">
    <citation type="submission" date="2020-06" db="EMBL/GenBank/DDBJ databases">
        <title>WGS assembly of Ceratodon purpureus strain R40.</title>
        <authorList>
            <person name="Carey S.B."/>
            <person name="Jenkins J."/>
            <person name="Shu S."/>
            <person name="Lovell J.T."/>
            <person name="Sreedasyam A."/>
            <person name="Maumus F."/>
            <person name="Tiley G.P."/>
            <person name="Fernandez-Pozo N."/>
            <person name="Barry K."/>
            <person name="Chen C."/>
            <person name="Wang M."/>
            <person name="Lipzen A."/>
            <person name="Daum C."/>
            <person name="Saski C.A."/>
            <person name="Payton A.C."/>
            <person name="Mcbreen J.C."/>
            <person name="Conrad R.E."/>
            <person name="Kollar L.M."/>
            <person name="Olsson S."/>
            <person name="Huttunen S."/>
            <person name="Landis J.B."/>
            <person name="Wickett N.J."/>
            <person name="Johnson M.G."/>
            <person name="Rensing S.A."/>
            <person name="Grimwood J."/>
            <person name="Schmutz J."/>
            <person name="Mcdaniel S.F."/>
        </authorList>
    </citation>
    <scope>NUCLEOTIDE SEQUENCE</scope>
    <source>
        <strain evidence="1">R40</strain>
    </source>
</reference>
<comment type="caution">
    <text evidence="1">The sequence shown here is derived from an EMBL/GenBank/DDBJ whole genome shotgun (WGS) entry which is preliminary data.</text>
</comment>
<organism evidence="1 2">
    <name type="scientific">Ceratodon purpureus</name>
    <name type="common">Fire moss</name>
    <name type="synonym">Dicranum purpureum</name>
    <dbReference type="NCBI Taxonomy" id="3225"/>
    <lineage>
        <taxon>Eukaryota</taxon>
        <taxon>Viridiplantae</taxon>
        <taxon>Streptophyta</taxon>
        <taxon>Embryophyta</taxon>
        <taxon>Bryophyta</taxon>
        <taxon>Bryophytina</taxon>
        <taxon>Bryopsida</taxon>
        <taxon>Dicranidae</taxon>
        <taxon>Pseudoditrichales</taxon>
        <taxon>Ditrichaceae</taxon>
        <taxon>Ceratodon</taxon>
    </lineage>
</organism>
<dbReference type="AlphaFoldDB" id="A0A8T0IQI1"/>
<dbReference type="Proteomes" id="UP000822688">
    <property type="component" value="Chromosome 2"/>
</dbReference>
<proteinExistence type="predicted"/>
<dbReference type="EMBL" id="CM026422">
    <property type="protein sequence ID" value="KAG0585295.1"/>
    <property type="molecule type" value="Genomic_DNA"/>
</dbReference>
<gene>
    <name evidence="1" type="ORF">KC19_2G001900</name>
</gene>